<gene>
    <name evidence="1" type="ORF">KL86CLO1_10118</name>
</gene>
<evidence type="ECO:0000313" key="1">
    <source>
        <dbReference type="EMBL" id="SBV91421.1"/>
    </source>
</evidence>
<proteinExistence type="predicted"/>
<name>A0A212IW25_9FIRM</name>
<accession>A0A212IW25</accession>
<protein>
    <submittedName>
        <fullName evidence="1">Uncharacterized protein</fullName>
    </submittedName>
</protein>
<reference evidence="1" key="1">
    <citation type="submission" date="2016-04" db="EMBL/GenBank/DDBJ databases">
        <authorList>
            <person name="Evans L.H."/>
            <person name="Alamgir A."/>
            <person name="Owens N."/>
            <person name="Weber N.D."/>
            <person name="Virtaneva K."/>
            <person name="Barbian K."/>
            <person name="Babar A."/>
            <person name="Rosenke K."/>
        </authorList>
    </citation>
    <scope>NUCLEOTIDE SEQUENCE</scope>
    <source>
        <strain evidence="1">86</strain>
    </source>
</reference>
<dbReference type="EMBL" id="FLUN01000001">
    <property type="protein sequence ID" value="SBV91421.1"/>
    <property type="molecule type" value="Genomic_DNA"/>
</dbReference>
<organism evidence="1">
    <name type="scientific">uncultured Eubacteriales bacterium</name>
    <dbReference type="NCBI Taxonomy" id="172733"/>
    <lineage>
        <taxon>Bacteria</taxon>
        <taxon>Bacillati</taxon>
        <taxon>Bacillota</taxon>
        <taxon>Clostridia</taxon>
        <taxon>Eubacteriales</taxon>
        <taxon>environmental samples</taxon>
    </lineage>
</organism>
<sequence length="57" mass="6625">MFFTIIFVPLAFLLASCYNDFSLDWKIKYGLVQSLNRDAQSGFFKSLCAFFSAQTRR</sequence>
<dbReference type="AlphaFoldDB" id="A0A212IW25"/>